<dbReference type="AlphaFoldDB" id="A0A926DNN3"/>
<evidence type="ECO:0000256" key="6">
    <source>
        <dbReference type="ARBA" id="ARBA00022837"/>
    </source>
</evidence>
<dbReference type="Gene3D" id="3.40.50.1820">
    <property type="entry name" value="alpha/beta hydrolase"/>
    <property type="match status" value="1"/>
</dbReference>
<keyword evidence="6" id="KW-0106">Calcium</keyword>
<comment type="similarity">
    <text evidence="1">Belongs to the tannase family.</text>
</comment>
<evidence type="ECO:0000313" key="8">
    <source>
        <dbReference type="EMBL" id="MBC8541027.1"/>
    </source>
</evidence>
<protein>
    <submittedName>
        <fullName evidence="8">Tannase/feruloyl esterase family alpha/beta hydrolase</fullName>
    </submittedName>
</protein>
<evidence type="ECO:0000256" key="4">
    <source>
        <dbReference type="ARBA" id="ARBA00022729"/>
    </source>
</evidence>
<evidence type="ECO:0000256" key="2">
    <source>
        <dbReference type="ARBA" id="ARBA00022487"/>
    </source>
</evidence>
<comment type="caution">
    <text evidence="8">The sequence shown here is derived from an EMBL/GenBank/DDBJ whole genome shotgun (WGS) entry which is preliminary data.</text>
</comment>
<dbReference type="GO" id="GO:0052689">
    <property type="term" value="F:carboxylic ester hydrolase activity"/>
    <property type="evidence" value="ECO:0007669"/>
    <property type="project" value="UniProtKB-KW"/>
</dbReference>
<dbReference type="Proteomes" id="UP000611762">
    <property type="component" value="Unassembled WGS sequence"/>
</dbReference>
<sequence>MEKLKINELLNIKIENCEITEAVQTDQGTVVLPDGRTFERLPKLCAVRFVMRPSPVSFIRAELWLPAENWNGRFLGTGNGGSAGRISYEALADGVREGYAVANTDMGTSPNVDDLIGEPERWADFGHRATHLMTTVSKELLERFYGRSAEFSYFVGCSTGGQQALSLAQRYPNDYDGIVAGVPANNRTLLHAYFLWNYQAMHTADGGDMFTKEQVQNLTKTAVDWFQKKKGSVKPDAFIPDPRADEAAAEEIICLARKNDASLTEEQVMALRKIYQGPINPRTGERIYTPIPFGSEFTAPGILSQQRLEGAEGLFYVFRWVFGKDYDYMKFDFDRDMDVYQKALAKHVNANNADLRAFQNRGSKLIMYSGSSDPLVPFQDAVSYYERVIENQNGLMQTMDFARYFLIPGMGHGTEGPGAQFVKHMEEGVLKAPLDAVVAWREQGAAPEVLYAVRQNGDDNDFCRPVYPYPQKTEISKENSDNYFAAPGERDGVEKIALRYLEE</sequence>
<accession>A0A926DNN3</accession>
<keyword evidence="2" id="KW-0719">Serine esterase</keyword>
<keyword evidence="5 8" id="KW-0378">Hydrolase</keyword>
<evidence type="ECO:0000313" key="9">
    <source>
        <dbReference type="Proteomes" id="UP000611762"/>
    </source>
</evidence>
<dbReference type="EMBL" id="JACRSU010000003">
    <property type="protein sequence ID" value="MBC8541027.1"/>
    <property type="molecule type" value="Genomic_DNA"/>
</dbReference>
<dbReference type="PANTHER" id="PTHR33938">
    <property type="entry name" value="FERULOYL ESTERASE B-RELATED"/>
    <property type="match status" value="1"/>
</dbReference>
<dbReference type="Pfam" id="PF07519">
    <property type="entry name" value="Tannase"/>
    <property type="match status" value="1"/>
</dbReference>
<dbReference type="InterPro" id="IPR011118">
    <property type="entry name" value="Tannase/feruloyl_esterase"/>
</dbReference>
<dbReference type="SUPFAM" id="SSF53474">
    <property type="entry name" value="alpha/beta-Hydrolases"/>
    <property type="match status" value="1"/>
</dbReference>
<organism evidence="8 9">
    <name type="scientific">Congzhengia minquanensis</name>
    <dbReference type="NCBI Taxonomy" id="2763657"/>
    <lineage>
        <taxon>Bacteria</taxon>
        <taxon>Bacillati</taxon>
        <taxon>Bacillota</taxon>
        <taxon>Clostridia</taxon>
        <taxon>Eubacteriales</taxon>
        <taxon>Oscillospiraceae</taxon>
        <taxon>Congzhengia</taxon>
    </lineage>
</organism>
<keyword evidence="9" id="KW-1185">Reference proteome</keyword>
<evidence type="ECO:0000256" key="5">
    <source>
        <dbReference type="ARBA" id="ARBA00022801"/>
    </source>
</evidence>
<keyword evidence="4" id="KW-0732">Signal</keyword>
<reference evidence="8" key="1">
    <citation type="submission" date="2020-08" db="EMBL/GenBank/DDBJ databases">
        <title>Genome public.</title>
        <authorList>
            <person name="Liu C."/>
            <person name="Sun Q."/>
        </authorList>
    </citation>
    <scope>NUCLEOTIDE SEQUENCE</scope>
    <source>
        <strain evidence="8">H8</strain>
    </source>
</reference>
<dbReference type="GO" id="GO:0046872">
    <property type="term" value="F:metal ion binding"/>
    <property type="evidence" value="ECO:0007669"/>
    <property type="project" value="UniProtKB-KW"/>
</dbReference>
<dbReference type="InterPro" id="IPR029058">
    <property type="entry name" value="AB_hydrolase_fold"/>
</dbReference>
<keyword evidence="7" id="KW-1015">Disulfide bond</keyword>
<dbReference type="PANTHER" id="PTHR33938:SF15">
    <property type="entry name" value="FERULOYL ESTERASE B-RELATED"/>
    <property type="match status" value="1"/>
</dbReference>
<proteinExistence type="inferred from homology"/>
<gene>
    <name evidence="8" type="ORF">H8698_08590</name>
</gene>
<dbReference type="RefSeq" id="WP_249312818.1">
    <property type="nucleotide sequence ID" value="NZ_JACRSU010000003.1"/>
</dbReference>
<evidence type="ECO:0000256" key="1">
    <source>
        <dbReference type="ARBA" id="ARBA00006249"/>
    </source>
</evidence>
<keyword evidence="3" id="KW-0479">Metal-binding</keyword>
<name>A0A926DNN3_9FIRM</name>
<evidence type="ECO:0000256" key="3">
    <source>
        <dbReference type="ARBA" id="ARBA00022723"/>
    </source>
</evidence>
<evidence type="ECO:0000256" key="7">
    <source>
        <dbReference type="ARBA" id="ARBA00023157"/>
    </source>
</evidence>